<dbReference type="GO" id="GO:0000981">
    <property type="term" value="F:DNA-binding transcription factor activity, RNA polymerase II-specific"/>
    <property type="evidence" value="ECO:0007669"/>
    <property type="project" value="TreeGrafter"/>
</dbReference>
<evidence type="ECO:0000313" key="3">
    <source>
        <dbReference type="Proteomes" id="UP000270296"/>
    </source>
</evidence>
<dbReference type="Pfam" id="PF10524">
    <property type="entry name" value="NfI_DNAbd_pre-N"/>
    <property type="match status" value="1"/>
</dbReference>
<dbReference type="InterPro" id="IPR020604">
    <property type="entry name" value="CTF/NFI_DNA-bd-dom"/>
</dbReference>
<dbReference type="Proteomes" id="UP000270296">
    <property type="component" value="Unassembled WGS sequence"/>
</dbReference>
<dbReference type="GO" id="GO:0000978">
    <property type="term" value="F:RNA polymerase II cis-regulatory region sequence-specific DNA binding"/>
    <property type="evidence" value="ECO:0007669"/>
    <property type="project" value="TreeGrafter"/>
</dbReference>
<keyword evidence="3" id="KW-1185">Reference proteome</keyword>
<dbReference type="WBParaSite" id="SBAD_0000687001-mRNA-1">
    <property type="protein sequence ID" value="SBAD_0000687001-mRNA-1"/>
    <property type="gene ID" value="SBAD_0000687001"/>
</dbReference>
<protein>
    <submittedName>
        <fullName evidence="4">CTF/NF-I domain-containing protein</fullName>
    </submittedName>
</protein>
<gene>
    <name evidence="2" type="ORF">SBAD_LOCUS6612</name>
</gene>
<evidence type="ECO:0000259" key="1">
    <source>
        <dbReference type="PROSITE" id="PS51080"/>
    </source>
</evidence>
<dbReference type="GO" id="GO:0005634">
    <property type="term" value="C:nucleus"/>
    <property type="evidence" value="ECO:0007669"/>
    <property type="project" value="InterPro"/>
</dbReference>
<feature type="domain" description="CTF/NF-I" evidence="1">
    <location>
        <begin position="9"/>
        <end position="186"/>
    </location>
</feature>
<reference evidence="2 3" key="2">
    <citation type="submission" date="2018-11" db="EMBL/GenBank/DDBJ databases">
        <authorList>
            <consortium name="Pathogen Informatics"/>
        </authorList>
    </citation>
    <scope>NUCLEOTIDE SEQUENCE [LARGE SCALE GENOMIC DNA]</scope>
</reference>
<proteinExistence type="predicted"/>
<dbReference type="InterPro" id="IPR019548">
    <property type="entry name" value="CTF/NFI_DNA-bd_N"/>
</dbReference>
<accession>A0A183ISL5</accession>
<reference evidence="4" key="1">
    <citation type="submission" date="2016-06" db="UniProtKB">
        <authorList>
            <consortium name="WormBaseParasite"/>
        </authorList>
    </citation>
    <scope>IDENTIFICATION</scope>
</reference>
<dbReference type="InterPro" id="IPR000647">
    <property type="entry name" value="CTF/NFI"/>
</dbReference>
<dbReference type="PROSITE" id="PS51080">
    <property type="entry name" value="CTF_NFI_2"/>
    <property type="match status" value="1"/>
</dbReference>
<dbReference type="PANTHER" id="PTHR11492:SF8">
    <property type="entry name" value="NUCLEAR FACTOR I, ISOFORM B"/>
    <property type="match status" value="1"/>
</dbReference>
<dbReference type="EMBL" id="UZAM01009898">
    <property type="protein sequence ID" value="VDP10414.1"/>
    <property type="molecule type" value="Genomic_DNA"/>
</dbReference>
<name>A0A183ISL5_9BILA</name>
<organism evidence="4">
    <name type="scientific">Soboliphyme baturini</name>
    <dbReference type="NCBI Taxonomy" id="241478"/>
    <lineage>
        <taxon>Eukaryota</taxon>
        <taxon>Metazoa</taxon>
        <taxon>Ecdysozoa</taxon>
        <taxon>Nematoda</taxon>
        <taxon>Enoplea</taxon>
        <taxon>Dorylaimia</taxon>
        <taxon>Dioctophymatida</taxon>
        <taxon>Dioctophymatoidea</taxon>
        <taxon>Soboliphymatidae</taxon>
        <taxon>Soboliphyme</taxon>
    </lineage>
</organism>
<dbReference type="PANTHER" id="PTHR11492">
    <property type="entry name" value="NUCLEAR FACTOR I"/>
    <property type="match status" value="1"/>
</dbReference>
<dbReference type="AlphaFoldDB" id="A0A183ISL5"/>
<evidence type="ECO:0000313" key="4">
    <source>
        <dbReference type="WBParaSite" id="SBAD_0000687001-mRNA-1"/>
    </source>
</evidence>
<evidence type="ECO:0000313" key="2">
    <source>
        <dbReference type="EMBL" id="VDP10414.1"/>
    </source>
</evidence>
<dbReference type="OrthoDB" id="10055441at2759"/>
<sequence length="186" mass="21537">GYRPSTRSTATGKFCNAEENLLFIEALLPYVKEFSYVWFNLQAAKRKFFKRNDKRMTVDEEKRVKDELMVRRIHINQTDRKLCHIEKVDGIPLESTDGERLEKSPDCLFPQLCVNPYHISIAVRELDLFLANFIHTSDPSVNDDESSKGRRPVLSEFSSMSFGTVTTSPVVLSTYIYQCTTFIYFV</sequence>